<dbReference type="Pfam" id="PF13621">
    <property type="entry name" value="Cupin_8"/>
    <property type="match status" value="1"/>
</dbReference>
<dbReference type="PROSITE" id="PS51184">
    <property type="entry name" value="JMJC"/>
    <property type="match status" value="1"/>
</dbReference>
<dbReference type="PANTHER" id="PTHR12461">
    <property type="entry name" value="HYPOXIA-INDUCIBLE FACTOR 1 ALPHA INHIBITOR-RELATED"/>
    <property type="match status" value="1"/>
</dbReference>
<dbReference type="SMART" id="SM00558">
    <property type="entry name" value="JmjC"/>
    <property type="match status" value="1"/>
</dbReference>
<dbReference type="RefSeq" id="WP_154757780.1">
    <property type="nucleotide sequence ID" value="NZ_WMBA01000023.1"/>
</dbReference>
<sequence length="333" mass="37584">MTRHDIGIPRSDRWDSGSGTEFLKRLTASLGEAGVNVRPLPRAEPTTEDLRAVTTRRREPTLFPGLVADWPATAAWTPDRLISDYGERLVTALMDLPADGVLFPREQQYYERTLPFGDFVRKMLVATSAAPCYLAYTPAKELFPAEDYDFDSLIEPDQYEAGTYIWIGSTGTRALLHSDPRDNLFCQIYGEKSIVLLSWDETSAAYPFPDNIANSRIDLANLDIKKFPRLRHATLYSGVLRPGDSVYLPRGCWHDIRSHAPSVSLNHWFGPRMASQEYLKQLVLLGPRYWAATLNSFIVNGVLGKREGTFFFFSPPSTGKRLFNLLKQLTGRS</sequence>
<evidence type="ECO:0000313" key="2">
    <source>
        <dbReference type="EMBL" id="MTD55589.1"/>
    </source>
</evidence>
<dbReference type="Proteomes" id="UP000440096">
    <property type="component" value="Unassembled WGS sequence"/>
</dbReference>
<organism evidence="2 3">
    <name type="scientific">Amycolatopsis pithecellobii</name>
    <dbReference type="NCBI Taxonomy" id="664692"/>
    <lineage>
        <taxon>Bacteria</taxon>
        <taxon>Bacillati</taxon>
        <taxon>Actinomycetota</taxon>
        <taxon>Actinomycetes</taxon>
        <taxon>Pseudonocardiales</taxon>
        <taxon>Pseudonocardiaceae</taxon>
        <taxon>Amycolatopsis</taxon>
    </lineage>
</organism>
<dbReference type="Gene3D" id="2.60.120.650">
    <property type="entry name" value="Cupin"/>
    <property type="match status" value="1"/>
</dbReference>
<proteinExistence type="predicted"/>
<reference evidence="2 3" key="1">
    <citation type="submission" date="2019-11" db="EMBL/GenBank/DDBJ databases">
        <title>Draft genome of Amycolatopsis RM579.</title>
        <authorList>
            <person name="Duangmal K."/>
            <person name="Mingma R."/>
        </authorList>
    </citation>
    <scope>NUCLEOTIDE SEQUENCE [LARGE SCALE GENOMIC DNA]</scope>
    <source>
        <strain evidence="2 3">RM579</strain>
    </source>
</reference>
<protein>
    <submittedName>
        <fullName evidence="2">Cupin-like domain-containing protein</fullName>
    </submittedName>
</protein>
<gene>
    <name evidence="2" type="ORF">GKO32_16625</name>
</gene>
<name>A0A6N7Z3C2_9PSEU</name>
<dbReference type="EMBL" id="WMBA01000023">
    <property type="protein sequence ID" value="MTD55589.1"/>
    <property type="molecule type" value="Genomic_DNA"/>
</dbReference>
<dbReference type="SUPFAM" id="SSF51197">
    <property type="entry name" value="Clavaminate synthase-like"/>
    <property type="match status" value="1"/>
</dbReference>
<feature type="domain" description="JmjC" evidence="1">
    <location>
        <begin position="103"/>
        <end position="286"/>
    </location>
</feature>
<evidence type="ECO:0000259" key="1">
    <source>
        <dbReference type="PROSITE" id="PS51184"/>
    </source>
</evidence>
<evidence type="ECO:0000313" key="3">
    <source>
        <dbReference type="Proteomes" id="UP000440096"/>
    </source>
</evidence>
<dbReference type="OrthoDB" id="9764016at2"/>
<dbReference type="InterPro" id="IPR003347">
    <property type="entry name" value="JmjC_dom"/>
</dbReference>
<dbReference type="PANTHER" id="PTHR12461:SF105">
    <property type="entry name" value="HYPOXIA-INDUCIBLE FACTOR 1-ALPHA INHIBITOR"/>
    <property type="match status" value="1"/>
</dbReference>
<comment type="caution">
    <text evidence="2">The sequence shown here is derived from an EMBL/GenBank/DDBJ whole genome shotgun (WGS) entry which is preliminary data.</text>
</comment>
<accession>A0A6N7Z3C2</accession>
<keyword evidence="3" id="KW-1185">Reference proteome</keyword>
<dbReference type="InterPro" id="IPR041667">
    <property type="entry name" value="Cupin_8"/>
</dbReference>
<dbReference type="AlphaFoldDB" id="A0A6N7Z3C2"/>